<dbReference type="PANTHER" id="PTHR12428:SF65">
    <property type="entry name" value="CYTOCHROME C OXIDASE ASSEMBLY PROTEIN COX18, MITOCHONDRIAL"/>
    <property type="match status" value="1"/>
</dbReference>
<dbReference type="CDD" id="cd20070">
    <property type="entry name" value="5TM_YidC_Alb3"/>
    <property type="match status" value="1"/>
</dbReference>
<dbReference type="Proteomes" id="UP000886878">
    <property type="component" value="Unassembled WGS sequence"/>
</dbReference>
<evidence type="ECO:0000313" key="13">
    <source>
        <dbReference type="EMBL" id="HIW70881.1"/>
    </source>
</evidence>
<keyword evidence="6 11" id="KW-1133">Transmembrane helix</keyword>
<dbReference type="GO" id="GO:0015031">
    <property type="term" value="P:protein transport"/>
    <property type="evidence" value="ECO:0007669"/>
    <property type="project" value="UniProtKB-KW"/>
</dbReference>
<keyword evidence="4 9" id="KW-0812">Transmembrane</keyword>
<dbReference type="GO" id="GO:0051205">
    <property type="term" value="P:protein insertion into membrane"/>
    <property type="evidence" value="ECO:0007669"/>
    <property type="project" value="TreeGrafter"/>
</dbReference>
<feature type="region of interest" description="Disordered" evidence="10">
    <location>
        <begin position="284"/>
        <end position="306"/>
    </location>
</feature>
<evidence type="ECO:0000256" key="8">
    <source>
        <dbReference type="ARBA" id="ARBA00023186"/>
    </source>
</evidence>
<dbReference type="NCBIfam" id="TIGR03592">
    <property type="entry name" value="yidC_oxa1_cterm"/>
    <property type="match status" value="1"/>
</dbReference>
<evidence type="ECO:0000256" key="5">
    <source>
        <dbReference type="ARBA" id="ARBA00022927"/>
    </source>
</evidence>
<proteinExistence type="inferred from homology"/>
<dbReference type="InterPro" id="IPR028055">
    <property type="entry name" value="YidC/Oxa/ALB_C"/>
</dbReference>
<reference evidence="13" key="2">
    <citation type="submission" date="2021-04" db="EMBL/GenBank/DDBJ databases">
        <authorList>
            <person name="Gilroy R."/>
        </authorList>
    </citation>
    <scope>NUCLEOTIDE SEQUENCE</scope>
    <source>
        <strain evidence="13">ChiHejej3B27-2180</strain>
    </source>
</reference>
<feature type="transmembrane region" description="Helical" evidence="11">
    <location>
        <begin position="53"/>
        <end position="73"/>
    </location>
</feature>
<feature type="transmembrane region" description="Helical" evidence="11">
    <location>
        <begin position="205"/>
        <end position="223"/>
    </location>
</feature>
<dbReference type="EMBL" id="DXGK01000125">
    <property type="protein sequence ID" value="HIW70881.1"/>
    <property type="molecule type" value="Genomic_DNA"/>
</dbReference>
<feature type="transmembrane region" description="Helical" evidence="11">
    <location>
        <begin position="229"/>
        <end position="248"/>
    </location>
</feature>
<feature type="transmembrane region" description="Helical" evidence="11">
    <location>
        <begin position="175"/>
        <end position="193"/>
    </location>
</feature>
<keyword evidence="3" id="KW-1003">Cell membrane</keyword>
<evidence type="ECO:0000259" key="12">
    <source>
        <dbReference type="Pfam" id="PF02096"/>
    </source>
</evidence>
<name>A0A9D1QRV4_9LACO</name>
<evidence type="ECO:0000256" key="1">
    <source>
        <dbReference type="ARBA" id="ARBA00004651"/>
    </source>
</evidence>
<keyword evidence="7 11" id="KW-0472">Membrane</keyword>
<organism evidence="13 14">
    <name type="scientific">Candidatus Limosilactobacillus merdipullorum</name>
    <dbReference type="NCBI Taxonomy" id="2838653"/>
    <lineage>
        <taxon>Bacteria</taxon>
        <taxon>Bacillati</taxon>
        <taxon>Bacillota</taxon>
        <taxon>Bacilli</taxon>
        <taxon>Lactobacillales</taxon>
        <taxon>Lactobacillaceae</taxon>
        <taxon>Limosilactobacillus</taxon>
    </lineage>
</organism>
<feature type="compositionally biased region" description="Basic and acidic residues" evidence="10">
    <location>
        <begin position="284"/>
        <end position="295"/>
    </location>
</feature>
<dbReference type="InterPro" id="IPR001708">
    <property type="entry name" value="YidC/ALB3/OXA1/COX18"/>
</dbReference>
<feature type="transmembrane region" description="Helical" evidence="11">
    <location>
        <begin position="130"/>
        <end position="155"/>
    </location>
</feature>
<sequence length="306" mass="34546">MKNKRHLSTLGLILALPLLLAGCGQRSNGHPHGFIYRYFGVPMMHLMEWFAKIFYGNYGWALVAIVVIVRLILLPMMIDQMKKSTLSQERLNMIQPQMREIQAKMKAAKSQEEQAALSAQMMQLYRDNHISLTGGIGILPLLIQIPVFTGLYDAIRYSPDLSKATFFGVALGKPSLLVAILAFLVYLAQAWLTMLGTPKAQRRQMGMAMMISPIMILFISMSASAGLGFYFLIGGIFAIIQTLFINAYRPRLKVRVKKEAAAHPVKRVVTNLQTSHQNNVDELNKRQEHHPDLRKLNAGKQHHHQK</sequence>
<evidence type="ECO:0000256" key="4">
    <source>
        <dbReference type="ARBA" id="ARBA00022692"/>
    </source>
</evidence>
<evidence type="ECO:0000256" key="11">
    <source>
        <dbReference type="SAM" id="Phobius"/>
    </source>
</evidence>
<keyword evidence="8" id="KW-0143">Chaperone</keyword>
<protein>
    <submittedName>
        <fullName evidence="13">Membrane protein insertase YidC</fullName>
    </submittedName>
</protein>
<evidence type="ECO:0000313" key="14">
    <source>
        <dbReference type="Proteomes" id="UP000886878"/>
    </source>
</evidence>
<evidence type="ECO:0000256" key="3">
    <source>
        <dbReference type="ARBA" id="ARBA00022475"/>
    </source>
</evidence>
<dbReference type="PANTHER" id="PTHR12428">
    <property type="entry name" value="OXA1"/>
    <property type="match status" value="1"/>
</dbReference>
<comment type="caution">
    <text evidence="13">The sequence shown here is derived from an EMBL/GenBank/DDBJ whole genome shotgun (WGS) entry which is preliminary data.</text>
</comment>
<accession>A0A9D1QRV4</accession>
<keyword evidence="5" id="KW-0653">Protein transport</keyword>
<dbReference type="InterPro" id="IPR047196">
    <property type="entry name" value="YidC_ALB_C"/>
</dbReference>
<evidence type="ECO:0000256" key="10">
    <source>
        <dbReference type="SAM" id="MobiDB-lite"/>
    </source>
</evidence>
<dbReference type="PROSITE" id="PS51257">
    <property type="entry name" value="PROKAR_LIPOPROTEIN"/>
    <property type="match status" value="1"/>
</dbReference>
<comment type="subcellular location">
    <subcellularLocation>
        <location evidence="1">Cell membrane</location>
        <topology evidence="1">Multi-pass membrane protein</topology>
    </subcellularLocation>
    <subcellularLocation>
        <location evidence="9">Membrane</location>
        <topology evidence="9">Multi-pass membrane protein</topology>
    </subcellularLocation>
</comment>
<feature type="domain" description="Membrane insertase YidC/Oxa/ALB C-terminal" evidence="12">
    <location>
        <begin position="58"/>
        <end position="246"/>
    </location>
</feature>
<dbReference type="Pfam" id="PF02096">
    <property type="entry name" value="60KD_IMP"/>
    <property type="match status" value="1"/>
</dbReference>
<evidence type="ECO:0000256" key="2">
    <source>
        <dbReference type="ARBA" id="ARBA00022448"/>
    </source>
</evidence>
<evidence type="ECO:0000256" key="9">
    <source>
        <dbReference type="RuleBase" id="RU003945"/>
    </source>
</evidence>
<evidence type="ECO:0000256" key="6">
    <source>
        <dbReference type="ARBA" id="ARBA00022989"/>
    </source>
</evidence>
<dbReference type="AlphaFoldDB" id="A0A9D1QRV4"/>
<dbReference type="GO" id="GO:0032977">
    <property type="term" value="F:membrane insertase activity"/>
    <property type="evidence" value="ECO:0007669"/>
    <property type="project" value="InterPro"/>
</dbReference>
<dbReference type="GO" id="GO:0005886">
    <property type="term" value="C:plasma membrane"/>
    <property type="evidence" value="ECO:0007669"/>
    <property type="project" value="UniProtKB-SubCell"/>
</dbReference>
<gene>
    <name evidence="13" type="primary">yidC</name>
    <name evidence="13" type="ORF">H9876_05905</name>
</gene>
<evidence type="ECO:0000256" key="7">
    <source>
        <dbReference type="ARBA" id="ARBA00023136"/>
    </source>
</evidence>
<keyword evidence="2" id="KW-0813">Transport</keyword>
<reference evidence="13" key="1">
    <citation type="journal article" date="2021" name="PeerJ">
        <title>Extensive microbial diversity within the chicken gut microbiome revealed by metagenomics and culture.</title>
        <authorList>
            <person name="Gilroy R."/>
            <person name="Ravi A."/>
            <person name="Getino M."/>
            <person name="Pursley I."/>
            <person name="Horton D.L."/>
            <person name="Alikhan N.F."/>
            <person name="Baker D."/>
            <person name="Gharbi K."/>
            <person name="Hall N."/>
            <person name="Watson M."/>
            <person name="Adriaenssens E.M."/>
            <person name="Foster-Nyarko E."/>
            <person name="Jarju S."/>
            <person name="Secka A."/>
            <person name="Antonio M."/>
            <person name="Oren A."/>
            <person name="Chaudhuri R.R."/>
            <person name="La Ragione R."/>
            <person name="Hildebrand F."/>
            <person name="Pallen M.J."/>
        </authorList>
    </citation>
    <scope>NUCLEOTIDE SEQUENCE</scope>
    <source>
        <strain evidence="13">ChiHejej3B27-2180</strain>
    </source>
</reference>
<comment type="similarity">
    <text evidence="9">Belongs to the OXA1/ALB3/YidC family.</text>
</comment>